<protein>
    <submittedName>
        <fullName evidence="2">Uncharacterized protein</fullName>
    </submittedName>
</protein>
<sequence length="369" mass="40761">MLKVAHQEKVETKRIFPSQSVRFSGSKTEVRKSNQPQLSEKGRGQEAEGRRGQYAGGFNQPAIASHQIEDCGGGLIPLLPTVARSTRAVPSALCPRTSAFVKFPRANPSVAATASQRIKKAQSFTVGKALAMGRLSRPLTGWKPITEAAVSHVNSEQHLSYRVERKSGWRRRADINEETFMAIRIQTLQEVKSINFKIPHSDDTVQVIYSNSIPDLVEHYAPGEQKVKAILNAYLKNLKIYAEINSLTAVTIPDFSVVATRAAQQKIALEYEWNSPRFELRIVSSSNGVIWTERGKISLINSEGYPYRLHDALDLLTSNLAEEIGGDSQLCVQIVDVGYGLPTSVDKITISGSVTEEIHFVQSSLNVFV</sequence>
<organism evidence="2">
    <name type="scientific">Symploca sp. SIO1C4</name>
    <dbReference type="NCBI Taxonomy" id="2607765"/>
    <lineage>
        <taxon>Bacteria</taxon>
        <taxon>Bacillati</taxon>
        <taxon>Cyanobacteriota</taxon>
        <taxon>Cyanophyceae</taxon>
        <taxon>Coleofasciculales</taxon>
        <taxon>Coleofasciculaceae</taxon>
        <taxon>Symploca</taxon>
    </lineage>
</organism>
<name>A0A6B3N012_9CYAN</name>
<gene>
    <name evidence="2" type="ORF">F6J89_02180</name>
</gene>
<feature type="region of interest" description="Disordered" evidence="1">
    <location>
        <begin position="16"/>
        <end position="58"/>
    </location>
</feature>
<evidence type="ECO:0000256" key="1">
    <source>
        <dbReference type="SAM" id="MobiDB-lite"/>
    </source>
</evidence>
<feature type="compositionally biased region" description="Polar residues" evidence="1">
    <location>
        <begin position="17"/>
        <end position="38"/>
    </location>
</feature>
<proteinExistence type="predicted"/>
<dbReference type="EMBL" id="JAAHFQ010000030">
    <property type="protein sequence ID" value="NER26449.1"/>
    <property type="molecule type" value="Genomic_DNA"/>
</dbReference>
<feature type="compositionally biased region" description="Basic and acidic residues" evidence="1">
    <location>
        <begin position="40"/>
        <end position="51"/>
    </location>
</feature>
<reference evidence="2" key="1">
    <citation type="submission" date="2019-11" db="EMBL/GenBank/DDBJ databases">
        <title>Genomic insights into an expanded diversity of filamentous marine cyanobacteria reveals the extraordinary biosynthetic potential of Moorea and Okeania.</title>
        <authorList>
            <person name="Ferreira Leao T."/>
            <person name="Wang M."/>
            <person name="Moss N."/>
            <person name="Da Silva R."/>
            <person name="Sanders J."/>
            <person name="Nurk S."/>
            <person name="Gurevich A."/>
            <person name="Humphrey G."/>
            <person name="Reher R."/>
            <person name="Zhu Q."/>
            <person name="Belda-Ferre P."/>
            <person name="Glukhov E."/>
            <person name="Rex R."/>
            <person name="Dorrestein P.C."/>
            <person name="Knight R."/>
            <person name="Pevzner P."/>
            <person name="Gerwick W.H."/>
            <person name="Gerwick L."/>
        </authorList>
    </citation>
    <scope>NUCLEOTIDE SEQUENCE</scope>
    <source>
        <strain evidence="2">SIO1C4</strain>
    </source>
</reference>
<dbReference type="AlphaFoldDB" id="A0A6B3N012"/>
<evidence type="ECO:0000313" key="2">
    <source>
        <dbReference type="EMBL" id="NER26449.1"/>
    </source>
</evidence>
<comment type="caution">
    <text evidence="2">The sequence shown here is derived from an EMBL/GenBank/DDBJ whole genome shotgun (WGS) entry which is preliminary data.</text>
</comment>
<accession>A0A6B3N012</accession>